<evidence type="ECO:0000256" key="2">
    <source>
        <dbReference type="ARBA" id="ARBA00022723"/>
    </source>
</evidence>
<dbReference type="Gene3D" id="3.60.15.10">
    <property type="entry name" value="Ribonuclease Z/Hydroxyacylglutathione hydrolase-like"/>
    <property type="match status" value="1"/>
</dbReference>
<evidence type="ECO:0000256" key="3">
    <source>
        <dbReference type="ARBA" id="ARBA00022801"/>
    </source>
</evidence>
<dbReference type="SMART" id="SM00849">
    <property type="entry name" value="Lactamase_B"/>
    <property type="match status" value="1"/>
</dbReference>
<sequence>MQPILRQGDTEIYRIEEYRIPMLPVTEMFLDTDRLRPQIAELGPLDYDPSSDQLVMSSSSYLVRRGQTVILFDTGVGNDKPRARSIWNQLSTTWLDELSAIVDPADVDFVVSTHLHCDHVGWNTVMNEEGEWVPTFPNARYLFNELDREFITSDAATVMLERNGDFRADSITPVFDAGVADIVPLPYEICPGVELVHAPGDTPGHMIARISDPESSTPLALITGDALHHVLQVPFPWLTSSFCSLRQVAEDTRRSVLAECADTGIPMLAGHVASHDLLYIERTPDGQFRVAAPDIPIQPGETP</sequence>
<keyword evidence="3" id="KW-0378">Hydrolase</keyword>
<dbReference type="SUPFAM" id="SSF56281">
    <property type="entry name" value="Metallo-hydrolase/oxidoreductase"/>
    <property type="match status" value="1"/>
</dbReference>
<feature type="domain" description="Metallo-beta-lactamase" evidence="5">
    <location>
        <begin position="57"/>
        <end position="271"/>
    </location>
</feature>
<dbReference type="AlphaFoldDB" id="A0A2T0VDW0"/>
<dbReference type="PANTHER" id="PTHR42978:SF6">
    <property type="entry name" value="QUORUM-QUENCHING LACTONASE YTNP-RELATED"/>
    <property type="match status" value="1"/>
</dbReference>
<dbReference type="Proteomes" id="UP000237983">
    <property type="component" value="Unassembled WGS sequence"/>
</dbReference>
<keyword evidence="4" id="KW-0862">Zinc</keyword>
<dbReference type="GO" id="GO:0016787">
    <property type="term" value="F:hydrolase activity"/>
    <property type="evidence" value="ECO:0007669"/>
    <property type="project" value="UniProtKB-KW"/>
</dbReference>
<dbReference type="Pfam" id="PF00753">
    <property type="entry name" value="Lactamase_B"/>
    <property type="match status" value="1"/>
</dbReference>
<dbReference type="CDD" id="cd16277">
    <property type="entry name" value="metallo-hydrolase-like_MBL-fold"/>
    <property type="match status" value="1"/>
</dbReference>
<evidence type="ECO:0000259" key="5">
    <source>
        <dbReference type="SMART" id="SM00849"/>
    </source>
</evidence>
<comment type="caution">
    <text evidence="6">The sequence shown here is derived from an EMBL/GenBank/DDBJ whole genome shotgun (WGS) entry which is preliminary data.</text>
</comment>
<name>A0A2T0VDW0_9MICO</name>
<dbReference type="InterPro" id="IPR051013">
    <property type="entry name" value="MBL_superfamily_lactonases"/>
</dbReference>
<evidence type="ECO:0000313" key="7">
    <source>
        <dbReference type="Proteomes" id="UP000237983"/>
    </source>
</evidence>
<keyword evidence="2" id="KW-0479">Metal-binding</keyword>
<organism evidence="6 7">
    <name type="scientific">Glaciihabitans tibetensis</name>
    <dbReference type="NCBI Taxonomy" id="1266600"/>
    <lineage>
        <taxon>Bacteria</taxon>
        <taxon>Bacillati</taxon>
        <taxon>Actinomycetota</taxon>
        <taxon>Actinomycetes</taxon>
        <taxon>Micrococcales</taxon>
        <taxon>Microbacteriaceae</taxon>
        <taxon>Glaciihabitans</taxon>
    </lineage>
</organism>
<gene>
    <name evidence="6" type="ORF">B0I08_10478</name>
</gene>
<dbReference type="OrthoDB" id="3196337at2"/>
<keyword evidence="7" id="KW-1185">Reference proteome</keyword>
<evidence type="ECO:0000256" key="1">
    <source>
        <dbReference type="ARBA" id="ARBA00007749"/>
    </source>
</evidence>
<dbReference type="GO" id="GO:0046872">
    <property type="term" value="F:metal ion binding"/>
    <property type="evidence" value="ECO:0007669"/>
    <property type="project" value="UniProtKB-KW"/>
</dbReference>
<dbReference type="PANTHER" id="PTHR42978">
    <property type="entry name" value="QUORUM-QUENCHING LACTONASE YTNP-RELATED-RELATED"/>
    <property type="match status" value="1"/>
</dbReference>
<dbReference type="EMBL" id="PVTL01000004">
    <property type="protein sequence ID" value="PRY68376.1"/>
    <property type="molecule type" value="Genomic_DNA"/>
</dbReference>
<accession>A0A2T0VDW0</accession>
<proteinExistence type="inferred from homology"/>
<dbReference type="InterPro" id="IPR036866">
    <property type="entry name" value="RibonucZ/Hydroxyglut_hydro"/>
</dbReference>
<evidence type="ECO:0000256" key="4">
    <source>
        <dbReference type="ARBA" id="ARBA00022833"/>
    </source>
</evidence>
<protein>
    <submittedName>
        <fullName evidence="6">Metallo-beta-lactamase superfamily protein</fullName>
    </submittedName>
</protein>
<reference evidence="6 7" key="1">
    <citation type="submission" date="2018-03" db="EMBL/GenBank/DDBJ databases">
        <title>Genomic Encyclopedia of Type Strains, Phase III (KMG-III): the genomes of soil and plant-associated and newly described type strains.</title>
        <authorList>
            <person name="Whitman W."/>
        </authorList>
    </citation>
    <scope>NUCLEOTIDE SEQUENCE [LARGE SCALE GENOMIC DNA]</scope>
    <source>
        <strain evidence="6 7">CGMCC 1.12484</strain>
    </source>
</reference>
<dbReference type="InterPro" id="IPR001279">
    <property type="entry name" value="Metallo-B-lactamas"/>
</dbReference>
<evidence type="ECO:0000313" key="6">
    <source>
        <dbReference type="EMBL" id="PRY68376.1"/>
    </source>
</evidence>
<comment type="similarity">
    <text evidence="1">Belongs to the metallo-beta-lactamase superfamily.</text>
</comment>
<dbReference type="RefSeq" id="WP_106211790.1">
    <property type="nucleotide sequence ID" value="NZ_PVTL01000004.1"/>
</dbReference>